<comment type="caution">
    <text evidence="1">The sequence shown here is derived from an EMBL/GenBank/DDBJ whole genome shotgun (WGS) entry which is preliminary data.</text>
</comment>
<sequence>MTCICGYTSKFCPECGRPLVKHMPEVTQAPDIMHKNRHSYMSIREINNFAKENNLPKLFKSYSALYSMVRGEKIPVYKAGNRYLIRIVDIENYIAKEAAPIGKIRRID</sequence>
<evidence type="ECO:0000313" key="2">
    <source>
        <dbReference type="Proteomes" id="UP000245702"/>
    </source>
</evidence>
<proteinExistence type="predicted"/>
<protein>
    <recommendedName>
        <fullName evidence="3">Helix-turn-helix domain protein</fullName>
    </recommendedName>
</protein>
<organism evidence="1 2">
    <name type="scientific">Sporomusa sphaeroides DSM 2875</name>
    <dbReference type="NCBI Taxonomy" id="1337886"/>
    <lineage>
        <taxon>Bacteria</taxon>
        <taxon>Bacillati</taxon>
        <taxon>Bacillota</taxon>
        <taxon>Negativicutes</taxon>
        <taxon>Selenomonadales</taxon>
        <taxon>Sporomusaceae</taxon>
        <taxon>Sporomusa</taxon>
    </lineage>
</organism>
<dbReference type="RefSeq" id="WP_075752615.1">
    <property type="nucleotide sequence ID" value="NZ_CP146991.1"/>
</dbReference>
<evidence type="ECO:0000313" key="1">
    <source>
        <dbReference type="EMBL" id="CVK18766.1"/>
    </source>
</evidence>
<dbReference type="Proteomes" id="UP000245702">
    <property type="component" value="Unassembled WGS sequence"/>
</dbReference>
<name>A0ABM9W1H6_9FIRM</name>
<accession>A0ABM9W1H6</accession>
<gene>
    <name evidence="1" type="ORF">SSPH_01410</name>
</gene>
<reference evidence="1 2" key="1">
    <citation type="submission" date="2016-01" db="EMBL/GenBank/DDBJ databases">
        <authorList>
            <person name="Brown R."/>
        </authorList>
    </citation>
    <scope>NUCLEOTIDE SEQUENCE [LARGE SCALE GENOMIC DNA]</scope>
    <source>
        <strain evidence="1">Sporomusa sphaeroides DSM 2875</strain>
    </source>
</reference>
<evidence type="ECO:0008006" key="3">
    <source>
        <dbReference type="Google" id="ProtNLM"/>
    </source>
</evidence>
<dbReference type="EMBL" id="FCOW01000005">
    <property type="protein sequence ID" value="CVK18766.1"/>
    <property type="molecule type" value="Genomic_DNA"/>
</dbReference>
<keyword evidence="2" id="KW-1185">Reference proteome</keyword>